<feature type="non-terminal residue" evidence="1">
    <location>
        <position position="129"/>
    </location>
</feature>
<proteinExistence type="predicted"/>
<reference evidence="2" key="2">
    <citation type="submission" date="2015-01" db="EMBL/GenBank/DDBJ databases">
        <title>Evolutionary Origins and Diversification of the Mycorrhizal Mutualists.</title>
        <authorList>
            <consortium name="DOE Joint Genome Institute"/>
            <consortium name="Mycorrhizal Genomics Consortium"/>
            <person name="Kohler A."/>
            <person name="Kuo A."/>
            <person name="Nagy L.G."/>
            <person name="Floudas D."/>
            <person name="Copeland A."/>
            <person name="Barry K.W."/>
            <person name="Cichocki N."/>
            <person name="Veneault-Fourrey C."/>
            <person name="LaButti K."/>
            <person name="Lindquist E.A."/>
            <person name="Lipzen A."/>
            <person name="Lundell T."/>
            <person name="Morin E."/>
            <person name="Murat C."/>
            <person name="Riley R."/>
            <person name="Ohm R."/>
            <person name="Sun H."/>
            <person name="Tunlid A."/>
            <person name="Henrissat B."/>
            <person name="Grigoriev I.V."/>
            <person name="Hibbett D.S."/>
            <person name="Martin F."/>
        </authorList>
    </citation>
    <scope>NUCLEOTIDE SEQUENCE [LARGE SCALE GENOMIC DNA]</scope>
    <source>
        <strain evidence="2">441</strain>
    </source>
</reference>
<dbReference type="EMBL" id="KN833846">
    <property type="protein sequence ID" value="KIK16808.1"/>
    <property type="molecule type" value="Genomic_DNA"/>
</dbReference>
<protein>
    <recommendedName>
        <fullName evidence="3">CCHC-type domain-containing protein</fullName>
    </recommendedName>
</protein>
<dbReference type="Proteomes" id="UP000054018">
    <property type="component" value="Unassembled WGS sequence"/>
</dbReference>
<accession>A0A0C9ZA39</accession>
<feature type="non-terminal residue" evidence="1">
    <location>
        <position position="1"/>
    </location>
</feature>
<organism evidence="1 2">
    <name type="scientific">Pisolithus microcarpus 441</name>
    <dbReference type="NCBI Taxonomy" id="765257"/>
    <lineage>
        <taxon>Eukaryota</taxon>
        <taxon>Fungi</taxon>
        <taxon>Dikarya</taxon>
        <taxon>Basidiomycota</taxon>
        <taxon>Agaricomycotina</taxon>
        <taxon>Agaricomycetes</taxon>
        <taxon>Agaricomycetidae</taxon>
        <taxon>Boletales</taxon>
        <taxon>Sclerodermatineae</taxon>
        <taxon>Pisolithaceae</taxon>
        <taxon>Pisolithus</taxon>
    </lineage>
</organism>
<evidence type="ECO:0000313" key="2">
    <source>
        <dbReference type="Proteomes" id="UP000054018"/>
    </source>
</evidence>
<reference evidence="1 2" key="1">
    <citation type="submission" date="2014-04" db="EMBL/GenBank/DDBJ databases">
        <authorList>
            <consortium name="DOE Joint Genome Institute"/>
            <person name="Kuo A."/>
            <person name="Kohler A."/>
            <person name="Costa M.D."/>
            <person name="Nagy L.G."/>
            <person name="Floudas D."/>
            <person name="Copeland A."/>
            <person name="Barry K.W."/>
            <person name="Cichocki N."/>
            <person name="Veneault-Fourrey C."/>
            <person name="LaButti K."/>
            <person name="Lindquist E.A."/>
            <person name="Lipzen A."/>
            <person name="Lundell T."/>
            <person name="Morin E."/>
            <person name="Murat C."/>
            <person name="Sun H."/>
            <person name="Tunlid A."/>
            <person name="Henrissat B."/>
            <person name="Grigoriev I.V."/>
            <person name="Hibbett D.S."/>
            <person name="Martin F."/>
            <person name="Nordberg H.P."/>
            <person name="Cantor M.N."/>
            <person name="Hua S.X."/>
        </authorList>
    </citation>
    <scope>NUCLEOTIDE SEQUENCE [LARGE SCALE GENOMIC DNA]</scope>
    <source>
        <strain evidence="1 2">441</strain>
    </source>
</reference>
<dbReference type="STRING" id="765257.A0A0C9ZA39"/>
<dbReference type="AlphaFoldDB" id="A0A0C9ZA39"/>
<name>A0A0C9ZA39_9AGAM</name>
<keyword evidence="2" id="KW-1185">Reference proteome</keyword>
<sequence>PGQHVAHALLHIENALVANCLLRDGLYVYCMKLLPKKDKREPVCCVKCQHWGHIAHDCMAALDACSACRGPHRFAACNHPSCRYCVSCESSSHPSSSWNCPELTRHCAALNMKHLDNTLPYFPTADPWT</sequence>
<evidence type="ECO:0000313" key="1">
    <source>
        <dbReference type="EMBL" id="KIK16808.1"/>
    </source>
</evidence>
<evidence type="ECO:0008006" key="3">
    <source>
        <dbReference type="Google" id="ProtNLM"/>
    </source>
</evidence>
<dbReference type="HOGENOM" id="CLU_138299_1_0_1"/>
<gene>
    <name evidence="1" type="ORF">PISMIDRAFT_73459</name>
</gene>
<dbReference type="OrthoDB" id="4230923at2759"/>